<dbReference type="Pfam" id="PF13289">
    <property type="entry name" value="SIR2_2"/>
    <property type="match status" value="1"/>
</dbReference>
<accession>A0ABY8MEC5</accession>
<evidence type="ECO:0000313" key="2">
    <source>
        <dbReference type="Proteomes" id="UP001228690"/>
    </source>
</evidence>
<dbReference type="RefSeq" id="WP_326926521.1">
    <property type="nucleotide sequence ID" value="NZ_CP123443.1"/>
</dbReference>
<dbReference type="Proteomes" id="UP001228690">
    <property type="component" value="Chromosome"/>
</dbReference>
<dbReference type="EMBL" id="CP123443">
    <property type="protein sequence ID" value="WGK68345.1"/>
    <property type="molecule type" value="Genomic_DNA"/>
</dbReference>
<name>A0ABY8MEC5_9SPIO</name>
<protein>
    <submittedName>
        <fullName evidence="1">SIR2 family protein</fullName>
    </submittedName>
</protein>
<proteinExistence type="predicted"/>
<reference evidence="1 2" key="1">
    <citation type="submission" date="2023-04" db="EMBL/GenBank/DDBJ databases">
        <title>Spirochaete genome identified in red abalone sample constitutes a novel genus.</title>
        <authorList>
            <person name="Sharma S.P."/>
            <person name="Purcell C.M."/>
            <person name="Hyde J.R."/>
            <person name="Severin A.J."/>
        </authorList>
    </citation>
    <scope>NUCLEOTIDE SEQUENCE [LARGE SCALE GENOMIC DNA]</scope>
    <source>
        <strain evidence="1 2">SP-2023</strain>
    </source>
</reference>
<evidence type="ECO:0000313" key="1">
    <source>
        <dbReference type="EMBL" id="WGK68345.1"/>
    </source>
</evidence>
<gene>
    <name evidence="1" type="ORF">P0082_07600</name>
</gene>
<keyword evidence="2" id="KW-1185">Reference proteome</keyword>
<sequence>MNNKEGNENNEVLQELLNDITLRIQSSPINFLIGSGCSNPFIKTLGDIEEKLANTKNDDERLQSYKEYLKIIKPNTDLVCEYDLNKDCPSYKKTYNSYCDLFKEINRIIIERKETILGKQINIFTTNIDLLMEKVLEEKSLNYNDGFSGTLEPKFSQANFGRATIQKSLHYNYNSEFPVFNLIKIHGSVNWKKKQDIIYNSPKLDHFNIELLENKDNYEDFQKEYEKLAIINPEKKKLEDTVLDTLYYDLLRIYSAYLEKENAILFIIGFSMADEHIREITRRSLKSNPTLTVYLFCYDKNDYKKKEEFDIQSPNFKLIRPKDISGNEEEEITLGILNKMIFSKINNDKGFQK</sequence>
<organism evidence="1 2">
    <name type="scientific">Candidatus Haliotispira prima</name>
    <dbReference type="NCBI Taxonomy" id="3034016"/>
    <lineage>
        <taxon>Bacteria</taxon>
        <taxon>Pseudomonadati</taxon>
        <taxon>Spirochaetota</taxon>
        <taxon>Spirochaetia</taxon>
        <taxon>Spirochaetales</taxon>
        <taxon>Spirochaetaceae</taxon>
        <taxon>Candidatus Haliotispira</taxon>
    </lineage>
</organism>